<protein>
    <submittedName>
        <fullName evidence="1">Uncharacterized protein</fullName>
    </submittedName>
</protein>
<evidence type="ECO:0000313" key="2">
    <source>
        <dbReference type="Proteomes" id="UP001153069"/>
    </source>
</evidence>
<dbReference type="InterPro" id="IPR036514">
    <property type="entry name" value="SGNH_hydro_sf"/>
</dbReference>
<proteinExistence type="predicted"/>
<organism evidence="1 2">
    <name type="scientific">Seminavis robusta</name>
    <dbReference type="NCBI Taxonomy" id="568900"/>
    <lineage>
        <taxon>Eukaryota</taxon>
        <taxon>Sar</taxon>
        <taxon>Stramenopiles</taxon>
        <taxon>Ochrophyta</taxon>
        <taxon>Bacillariophyta</taxon>
        <taxon>Bacillariophyceae</taxon>
        <taxon>Bacillariophycidae</taxon>
        <taxon>Naviculales</taxon>
        <taxon>Naviculaceae</taxon>
        <taxon>Seminavis</taxon>
    </lineage>
</organism>
<dbReference type="EMBL" id="CAICTM010000128">
    <property type="protein sequence ID" value="CAB9502156.1"/>
    <property type="molecule type" value="Genomic_DNA"/>
</dbReference>
<dbReference type="AlphaFoldDB" id="A0A9N8DK83"/>
<accession>A0A9N8DK83</accession>
<sequence length="310" mass="34332">MPRRKKPQQVCYFWFGNSMITLHGVIEAMRGGLWRAQKAELGANNQKLETPRHAFGGATLAQHWQATQRDPKLLENMRLLPWVIIHEQSVIPSVPMYRPGSVAAARGLTHYCRQQRGGGPQIMFMMTWGRRGGFKGHGVQYGNFLTHNQAIYEGYLLYIHATSTPDRPTYLAPVGLVFETIYNDCLTQDPESREPGSYNSLFARLYGNDGYHQSKLGALAAGMTVATAITGFNPYKQNHNPGGLSQEDMNAVKDAVARTILQTFESGQLLYPWKTSWTGSTAPTSAVCRADKETSTCASPDTTVVQSIGT</sequence>
<comment type="caution">
    <text evidence="1">The sequence shown here is derived from an EMBL/GenBank/DDBJ whole genome shotgun (WGS) entry which is preliminary data.</text>
</comment>
<gene>
    <name evidence="1" type="ORF">SEMRO_129_G061480.1</name>
</gene>
<dbReference type="Gene3D" id="3.40.50.1110">
    <property type="entry name" value="SGNH hydrolase"/>
    <property type="match status" value="1"/>
</dbReference>
<name>A0A9N8DK83_9STRA</name>
<reference evidence="1" key="1">
    <citation type="submission" date="2020-06" db="EMBL/GenBank/DDBJ databases">
        <authorList>
            <consortium name="Plant Systems Biology data submission"/>
        </authorList>
    </citation>
    <scope>NUCLEOTIDE SEQUENCE</scope>
    <source>
        <strain evidence="1">D6</strain>
    </source>
</reference>
<dbReference type="Proteomes" id="UP001153069">
    <property type="component" value="Unassembled WGS sequence"/>
</dbReference>
<dbReference type="OrthoDB" id="48688at2759"/>
<evidence type="ECO:0000313" key="1">
    <source>
        <dbReference type="EMBL" id="CAB9502156.1"/>
    </source>
</evidence>
<keyword evidence="2" id="KW-1185">Reference proteome</keyword>